<dbReference type="Pfam" id="PF00702">
    <property type="entry name" value="Hydrolase"/>
    <property type="match status" value="1"/>
</dbReference>
<dbReference type="EMBL" id="FZOB01000001">
    <property type="protein sequence ID" value="SNR61879.1"/>
    <property type="molecule type" value="Genomic_DNA"/>
</dbReference>
<dbReference type="SFLD" id="SFLDF00027">
    <property type="entry name" value="p-type_atpase"/>
    <property type="match status" value="1"/>
</dbReference>
<dbReference type="Pfam" id="PF00122">
    <property type="entry name" value="E1-E2_ATPase"/>
    <property type="match status" value="1"/>
</dbReference>
<dbReference type="InterPro" id="IPR044492">
    <property type="entry name" value="P_typ_ATPase_HD_dom"/>
</dbReference>
<dbReference type="NCBIfam" id="TIGR01494">
    <property type="entry name" value="ATPase_P-type"/>
    <property type="match status" value="1"/>
</dbReference>
<dbReference type="OrthoDB" id="9779at2"/>
<dbReference type="PRINTS" id="PR00120">
    <property type="entry name" value="HATPASE"/>
</dbReference>
<evidence type="ECO:0000256" key="1">
    <source>
        <dbReference type="ARBA" id="ARBA00004651"/>
    </source>
</evidence>
<evidence type="ECO:0000313" key="14">
    <source>
        <dbReference type="Proteomes" id="UP000198405"/>
    </source>
</evidence>
<dbReference type="InterPro" id="IPR027256">
    <property type="entry name" value="P-typ_ATPase_IB"/>
</dbReference>
<dbReference type="GO" id="GO:0055070">
    <property type="term" value="P:copper ion homeostasis"/>
    <property type="evidence" value="ECO:0007669"/>
    <property type="project" value="TreeGrafter"/>
</dbReference>
<dbReference type="RefSeq" id="WP_089322263.1">
    <property type="nucleotide sequence ID" value="NZ_FZOB01000001.1"/>
</dbReference>
<dbReference type="InterPro" id="IPR023299">
    <property type="entry name" value="ATPase_P-typ_cyto_dom_N"/>
</dbReference>
<proteinExistence type="inferred from homology"/>
<dbReference type="GO" id="GO:0005507">
    <property type="term" value="F:copper ion binding"/>
    <property type="evidence" value="ECO:0007669"/>
    <property type="project" value="TreeGrafter"/>
</dbReference>
<dbReference type="PROSITE" id="PS00154">
    <property type="entry name" value="ATPASE_E1_E2"/>
    <property type="match status" value="1"/>
</dbReference>
<feature type="domain" description="P-type ATPase A" evidence="12">
    <location>
        <begin position="206"/>
        <end position="304"/>
    </location>
</feature>
<dbReference type="Proteomes" id="UP000198405">
    <property type="component" value="Unassembled WGS sequence"/>
</dbReference>
<keyword evidence="3 11" id="KW-1003">Cell membrane</keyword>
<sequence length="716" mass="79042">MSLPYKIVSFMEGRVQVKSDFFKYICVSEAGIESYIKSHFSGVISVKVSKKTGRVTVEYDPASFDVKEFFSFLASITSETVLDMLSQWDKENGNEQKEEETGEAKRRFILNSLAMGFGISKILPVNALSALTLALAMPVFKKAYNSLKQKKIDVYFLDSSAIAILALRGTPISSLLMVWLLSLGDYIEEMTQGSAHKAIRELLDYKNEEAWLVKNGSVERVSVELLEKGDKVVVYTGEKITVDGVVYDGEGLVNQASLTGESNPVLKKKGDKVYAGTYLEDGKLYVIAEKVGDETALAKIVKIIEESAAEQLQLQEKAEELANKAVIPTLALASYAALTGNLERATATLIVDYHTGIHVSTPVAVMSHMAYAAKKGILFKSGRYLEIMHKVDTVVFDKTGTLTIGHPTITEVVPLKVSEEEVIQIAATLEQRLTHPVAKAVVAYAKERNIELLKREDSQYYMGLGVEAKINGVTYYIGSSKFMEHKGIKIPQRIMKFREEMHKKGESVLYLVRGKVIIGLIGFTDPPRKESKFIVETLHSLGREVILCTGDNEGAAALIAQKLGIKKYYARAFPDEKARIIKELKKQGKVVAFLGDGVNDSPALSVADVGISIRSGADIAIEVADVVINESLCNLVEAFEISDLAMRNIEENYKINTIANTLGLVGSFFGFINPVVATLINNGTTILIGLNALKPMWKKKFREIEKIEQQCEMFAY</sequence>
<dbReference type="InterPro" id="IPR001757">
    <property type="entry name" value="P_typ_ATPase"/>
</dbReference>
<evidence type="ECO:0000256" key="6">
    <source>
        <dbReference type="ARBA" id="ARBA00022741"/>
    </source>
</evidence>
<keyword evidence="8" id="KW-1278">Translocase</keyword>
<dbReference type="SUPFAM" id="SSF81653">
    <property type="entry name" value="Calcium ATPase, transduction domain A"/>
    <property type="match status" value="1"/>
</dbReference>
<evidence type="ECO:0000313" key="13">
    <source>
        <dbReference type="EMBL" id="SNR61879.1"/>
    </source>
</evidence>
<evidence type="ECO:0000256" key="4">
    <source>
        <dbReference type="ARBA" id="ARBA00022692"/>
    </source>
</evidence>
<feature type="transmembrane region" description="Helical" evidence="11">
    <location>
        <begin position="668"/>
        <end position="693"/>
    </location>
</feature>
<name>A0A238XV50_9BACT</name>
<comment type="similarity">
    <text evidence="2 11">Belongs to the cation transport ATPase (P-type) (TC 3.A.3) family. Type IB subfamily.</text>
</comment>
<evidence type="ECO:0000256" key="3">
    <source>
        <dbReference type="ARBA" id="ARBA00022475"/>
    </source>
</evidence>
<dbReference type="GO" id="GO:0005524">
    <property type="term" value="F:ATP binding"/>
    <property type="evidence" value="ECO:0007669"/>
    <property type="project" value="UniProtKB-UniRule"/>
</dbReference>
<dbReference type="FunFam" id="2.70.150.10:FF:000020">
    <property type="entry name" value="Copper-exporting P-type ATPase A"/>
    <property type="match status" value="1"/>
</dbReference>
<reference evidence="14" key="1">
    <citation type="submission" date="2017-06" db="EMBL/GenBank/DDBJ databases">
        <authorList>
            <person name="Varghese N."/>
            <person name="Submissions S."/>
        </authorList>
    </citation>
    <scope>NUCLEOTIDE SEQUENCE [LARGE SCALE GENOMIC DNA]</scope>
    <source>
        <strain evidence="14">DSM 15668</strain>
    </source>
</reference>
<dbReference type="PANTHER" id="PTHR43520">
    <property type="entry name" value="ATP7, ISOFORM B"/>
    <property type="match status" value="1"/>
</dbReference>
<keyword evidence="5 11" id="KW-0479">Metal-binding</keyword>
<keyword evidence="9 11" id="KW-1133">Transmembrane helix</keyword>
<dbReference type="InterPro" id="IPR059000">
    <property type="entry name" value="ATPase_P-type_domA"/>
</dbReference>
<dbReference type="InterPro" id="IPR018303">
    <property type="entry name" value="ATPase_P-typ_P_site"/>
</dbReference>
<evidence type="ECO:0000256" key="5">
    <source>
        <dbReference type="ARBA" id="ARBA00022723"/>
    </source>
</evidence>
<dbReference type="Gene3D" id="2.70.150.10">
    <property type="entry name" value="Calcium-transporting ATPase, cytoplasmic transduction domain A"/>
    <property type="match status" value="1"/>
</dbReference>
<protein>
    <submittedName>
        <fullName evidence="13">Cu2+-exporting ATPase</fullName>
    </submittedName>
</protein>
<dbReference type="Gene3D" id="3.40.1110.10">
    <property type="entry name" value="Calcium-transporting ATPase, cytoplasmic domain N"/>
    <property type="match status" value="1"/>
</dbReference>
<dbReference type="SFLD" id="SFLDG00002">
    <property type="entry name" value="C1.7:_P-type_atpase_like"/>
    <property type="match status" value="1"/>
</dbReference>
<dbReference type="GO" id="GO:0005886">
    <property type="term" value="C:plasma membrane"/>
    <property type="evidence" value="ECO:0007669"/>
    <property type="project" value="UniProtKB-SubCell"/>
</dbReference>
<dbReference type="InterPro" id="IPR023214">
    <property type="entry name" value="HAD_sf"/>
</dbReference>
<evidence type="ECO:0000256" key="7">
    <source>
        <dbReference type="ARBA" id="ARBA00022840"/>
    </source>
</evidence>
<comment type="caution">
    <text evidence="11">Lacks conserved residue(s) required for the propagation of feature annotation.</text>
</comment>
<evidence type="ECO:0000256" key="11">
    <source>
        <dbReference type="RuleBase" id="RU362081"/>
    </source>
</evidence>
<evidence type="ECO:0000256" key="9">
    <source>
        <dbReference type="ARBA" id="ARBA00022989"/>
    </source>
</evidence>
<dbReference type="NCBIfam" id="TIGR01525">
    <property type="entry name" value="ATPase-IB_hvy"/>
    <property type="match status" value="1"/>
</dbReference>
<keyword evidence="10 11" id="KW-0472">Membrane</keyword>
<keyword evidence="14" id="KW-1185">Reference proteome</keyword>
<dbReference type="SUPFAM" id="SSF56784">
    <property type="entry name" value="HAD-like"/>
    <property type="match status" value="1"/>
</dbReference>
<dbReference type="PANTHER" id="PTHR43520:SF8">
    <property type="entry name" value="P-TYPE CU(+) TRANSPORTER"/>
    <property type="match status" value="1"/>
</dbReference>
<accession>A0A238XV50</accession>
<keyword evidence="6 11" id="KW-0547">Nucleotide-binding</keyword>
<gene>
    <name evidence="13" type="ORF">SAMN06265340_101234</name>
</gene>
<dbReference type="AlphaFoldDB" id="A0A238XV50"/>
<evidence type="ECO:0000259" key="12">
    <source>
        <dbReference type="Pfam" id="PF00122"/>
    </source>
</evidence>
<dbReference type="GO" id="GO:0060003">
    <property type="term" value="P:copper ion export"/>
    <property type="evidence" value="ECO:0007669"/>
    <property type="project" value="UniProtKB-ARBA"/>
</dbReference>
<dbReference type="GO" id="GO:0016887">
    <property type="term" value="F:ATP hydrolysis activity"/>
    <property type="evidence" value="ECO:0007669"/>
    <property type="project" value="InterPro"/>
</dbReference>
<dbReference type="InterPro" id="IPR036412">
    <property type="entry name" value="HAD-like_sf"/>
</dbReference>
<comment type="subcellular location">
    <subcellularLocation>
        <location evidence="1">Cell membrane</location>
        <topology evidence="1">Multi-pass membrane protein</topology>
    </subcellularLocation>
</comment>
<dbReference type="SFLD" id="SFLDS00003">
    <property type="entry name" value="Haloacid_Dehalogenase"/>
    <property type="match status" value="1"/>
</dbReference>
<dbReference type="InterPro" id="IPR008250">
    <property type="entry name" value="ATPase_P-typ_transduc_dom_A_sf"/>
</dbReference>
<evidence type="ECO:0000256" key="8">
    <source>
        <dbReference type="ARBA" id="ARBA00022967"/>
    </source>
</evidence>
<evidence type="ECO:0000256" key="10">
    <source>
        <dbReference type="ARBA" id="ARBA00023136"/>
    </source>
</evidence>
<dbReference type="GO" id="GO:0043682">
    <property type="term" value="F:P-type divalent copper transporter activity"/>
    <property type="evidence" value="ECO:0007669"/>
    <property type="project" value="TreeGrafter"/>
</dbReference>
<evidence type="ECO:0000256" key="2">
    <source>
        <dbReference type="ARBA" id="ARBA00006024"/>
    </source>
</evidence>
<dbReference type="Gene3D" id="3.40.50.1000">
    <property type="entry name" value="HAD superfamily/HAD-like"/>
    <property type="match status" value="1"/>
</dbReference>
<keyword evidence="4 11" id="KW-0812">Transmembrane</keyword>
<organism evidence="13 14">
    <name type="scientific">Desulfurobacterium atlanticum</name>
    <dbReference type="NCBI Taxonomy" id="240169"/>
    <lineage>
        <taxon>Bacteria</taxon>
        <taxon>Pseudomonadati</taxon>
        <taxon>Aquificota</taxon>
        <taxon>Aquificia</taxon>
        <taxon>Desulfurobacteriales</taxon>
        <taxon>Desulfurobacteriaceae</taxon>
        <taxon>Desulfurobacterium</taxon>
    </lineage>
</organism>
<keyword evidence="7 11" id="KW-0067">ATP-binding</keyword>
<dbReference type="PRINTS" id="PR00119">
    <property type="entry name" value="CATATPASE"/>
</dbReference>